<proteinExistence type="predicted"/>
<organism evidence="1 2">
    <name type="scientific">Novosphingobium mathurense</name>
    <dbReference type="NCBI Taxonomy" id="428990"/>
    <lineage>
        <taxon>Bacteria</taxon>
        <taxon>Pseudomonadati</taxon>
        <taxon>Pseudomonadota</taxon>
        <taxon>Alphaproteobacteria</taxon>
        <taxon>Sphingomonadales</taxon>
        <taxon>Sphingomonadaceae</taxon>
        <taxon>Novosphingobium</taxon>
    </lineage>
</organism>
<dbReference type="Gene3D" id="3.30.310.50">
    <property type="entry name" value="Alpha-D-phosphohexomutase, C-terminal domain"/>
    <property type="match status" value="1"/>
</dbReference>
<dbReference type="Proteomes" id="UP000190989">
    <property type="component" value="Unassembled WGS sequence"/>
</dbReference>
<gene>
    <name evidence="1" type="ORF">SAMN06295987_10983</name>
</gene>
<evidence type="ECO:0000313" key="2">
    <source>
        <dbReference type="Proteomes" id="UP000190989"/>
    </source>
</evidence>
<reference evidence="2" key="1">
    <citation type="submission" date="2017-02" db="EMBL/GenBank/DDBJ databases">
        <authorList>
            <person name="Varghese N."/>
            <person name="Submissions S."/>
        </authorList>
    </citation>
    <scope>NUCLEOTIDE SEQUENCE [LARGE SCALE GENOMIC DNA]</scope>
    <source>
        <strain evidence="2">SM117</strain>
    </source>
</reference>
<dbReference type="EMBL" id="FVZE01000009">
    <property type="protein sequence ID" value="SLK09080.1"/>
    <property type="molecule type" value="Genomic_DNA"/>
</dbReference>
<sequence>MPASWENGCATFPFPDGPYAQMGATDTGIAIRLVTADAIQDETMRGVIERHLDRFAFRQAPLTFSW</sequence>
<evidence type="ECO:0008006" key="3">
    <source>
        <dbReference type="Google" id="ProtNLM"/>
    </source>
</evidence>
<protein>
    <recommendedName>
        <fullName evidence="3">DUF2218 domain-containing protein</fullName>
    </recommendedName>
</protein>
<evidence type="ECO:0000313" key="1">
    <source>
        <dbReference type="EMBL" id="SLK09080.1"/>
    </source>
</evidence>
<keyword evidence="2" id="KW-1185">Reference proteome</keyword>
<dbReference type="Pfam" id="PF09981">
    <property type="entry name" value="DUF2218"/>
    <property type="match status" value="1"/>
</dbReference>
<dbReference type="InterPro" id="IPR014543">
    <property type="entry name" value="UCP028291"/>
</dbReference>
<accession>A0A1U6IM43</accession>
<dbReference type="AlphaFoldDB" id="A0A1U6IM43"/>
<name>A0A1U6IM43_9SPHN</name>